<comment type="similarity">
    <text evidence="2">Belongs to the AAA ATPase family. BCS1 subfamily.</text>
</comment>
<dbReference type="InterPro" id="IPR025753">
    <property type="entry name" value="AAA_N_dom"/>
</dbReference>
<comment type="cofactor">
    <cofactor evidence="1">
        <name>Mg(2+)</name>
        <dbReference type="ChEBI" id="CHEBI:18420"/>
    </cofactor>
</comment>
<proteinExistence type="inferred from homology"/>
<dbReference type="InterPro" id="IPR050747">
    <property type="entry name" value="Mitochondrial_chaperone_BCS1"/>
</dbReference>
<dbReference type="InterPro" id="IPR027417">
    <property type="entry name" value="P-loop_NTPase"/>
</dbReference>
<comment type="catalytic activity">
    <reaction evidence="5">
        <text>ATP + H2O = ADP + phosphate + H(+)</text>
        <dbReference type="Rhea" id="RHEA:13065"/>
        <dbReference type="ChEBI" id="CHEBI:15377"/>
        <dbReference type="ChEBI" id="CHEBI:15378"/>
        <dbReference type="ChEBI" id="CHEBI:30616"/>
        <dbReference type="ChEBI" id="CHEBI:43474"/>
        <dbReference type="ChEBI" id="CHEBI:456216"/>
    </reaction>
</comment>
<keyword evidence="8" id="KW-1185">Reference proteome</keyword>
<reference evidence="7" key="1">
    <citation type="submission" date="2018-01" db="EMBL/GenBank/DDBJ databases">
        <authorList>
            <person name="Mao J.F."/>
        </authorList>
    </citation>
    <scope>NUCLEOTIDE SEQUENCE</scope>
    <source>
        <strain evidence="7">Huo1</strain>
        <tissue evidence="7">Leaf</tissue>
    </source>
</reference>
<dbReference type="InterPro" id="IPR058017">
    <property type="entry name" value="At3g28540-like_C"/>
</dbReference>
<dbReference type="CDD" id="cd19510">
    <property type="entry name" value="RecA-like_BCS1"/>
    <property type="match status" value="1"/>
</dbReference>
<accession>A0A8X8YWV2</accession>
<comment type="caution">
    <text evidence="7">The sequence shown here is derived from an EMBL/GenBank/DDBJ whole genome shotgun (WGS) entry which is preliminary data.</text>
</comment>
<keyword evidence="3" id="KW-0378">Hydrolase</keyword>
<dbReference type="Gene3D" id="6.10.280.40">
    <property type="match status" value="1"/>
</dbReference>
<evidence type="ECO:0000256" key="2">
    <source>
        <dbReference type="ARBA" id="ARBA00007448"/>
    </source>
</evidence>
<dbReference type="Gene3D" id="3.40.50.300">
    <property type="entry name" value="P-loop containing nucleotide triphosphate hydrolases"/>
    <property type="match status" value="1"/>
</dbReference>
<dbReference type="SUPFAM" id="SSF52540">
    <property type="entry name" value="P-loop containing nucleoside triphosphate hydrolases"/>
    <property type="match status" value="1"/>
</dbReference>
<dbReference type="EMBL" id="PNBA02000001">
    <property type="protein sequence ID" value="KAG6438022.1"/>
    <property type="molecule type" value="Genomic_DNA"/>
</dbReference>
<evidence type="ECO:0000256" key="3">
    <source>
        <dbReference type="ARBA" id="ARBA00022801"/>
    </source>
</evidence>
<dbReference type="PANTHER" id="PTHR23070">
    <property type="entry name" value="BCS1 AAA-TYPE ATPASE"/>
    <property type="match status" value="1"/>
</dbReference>
<name>A0A8X8YWV2_SALSN</name>
<evidence type="ECO:0000256" key="4">
    <source>
        <dbReference type="ARBA" id="ARBA00022842"/>
    </source>
</evidence>
<evidence type="ECO:0000313" key="8">
    <source>
        <dbReference type="Proteomes" id="UP000298416"/>
    </source>
</evidence>
<evidence type="ECO:0000256" key="1">
    <source>
        <dbReference type="ARBA" id="ARBA00001946"/>
    </source>
</evidence>
<protein>
    <recommendedName>
        <fullName evidence="6">AAA+ ATPase domain-containing protein</fullName>
    </recommendedName>
</protein>
<reference evidence="7" key="2">
    <citation type="submission" date="2020-08" db="EMBL/GenBank/DDBJ databases">
        <title>Plant Genome Project.</title>
        <authorList>
            <person name="Zhang R.-G."/>
        </authorList>
    </citation>
    <scope>NUCLEOTIDE SEQUENCE</scope>
    <source>
        <strain evidence="7">Huo1</strain>
        <tissue evidence="7">Leaf</tissue>
    </source>
</reference>
<dbReference type="GO" id="GO:0016887">
    <property type="term" value="F:ATP hydrolysis activity"/>
    <property type="evidence" value="ECO:0007669"/>
    <property type="project" value="InterPro"/>
</dbReference>
<evidence type="ECO:0000256" key="5">
    <source>
        <dbReference type="ARBA" id="ARBA00049360"/>
    </source>
</evidence>
<dbReference type="Pfam" id="PF25568">
    <property type="entry name" value="AAA_lid_At3g28540"/>
    <property type="match status" value="1"/>
</dbReference>
<sequence>MFDAATAYLAAKISRATTRIKVNKPPKQQDLAVTVDKNQEIVDVHAGIHFKWTLQSATAVTKTAKNERRRRLSGSVDYNGTDYWSSVVLNHPATSETMAMEAETKKELMEDLDRFVSRKDYYRRVGKDWKRGYLLYGPPGTGKSSLIAAMANYLKFDVYDLDLREVQCNSDLRRLLIGSSNRSILVIEDIDCNITLSGLLNFIDGLWSSCRDEKSIVFTTNHRDRLDPALLRPGRMDVHLEMSYCTFSGFKILASTYLRIDDHSFFPVIGELLEEVEATPAEVTGELIKSEDADIALPALVHFLKHKDIKRAF</sequence>
<dbReference type="GO" id="GO:0005524">
    <property type="term" value="F:ATP binding"/>
    <property type="evidence" value="ECO:0007669"/>
    <property type="project" value="InterPro"/>
</dbReference>
<gene>
    <name evidence="7" type="ORF">SASPL_102955</name>
</gene>
<dbReference type="Pfam" id="PF14363">
    <property type="entry name" value="AAA_assoc"/>
    <property type="match status" value="1"/>
</dbReference>
<organism evidence="7">
    <name type="scientific">Salvia splendens</name>
    <name type="common">Scarlet sage</name>
    <dbReference type="NCBI Taxonomy" id="180675"/>
    <lineage>
        <taxon>Eukaryota</taxon>
        <taxon>Viridiplantae</taxon>
        <taxon>Streptophyta</taxon>
        <taxon>Embryophyta</taxon>
        <taxon>Tracheophyta</taxon>
        <taxon>Spermatophyta</taxon>
        <taxon>Magnoliopsida</taxon>
        <taxon>eudicotyledons</taxon>
        <taxon>Gunneridae</taxon>
        <taxon>Pentapetalae</taxon>
        <taxon>asterids</taxon>
        <taxon>lamiids</taxon>
        <taxon>Lamiales</taxon>
        <taxon>Lamiaceae</taxon>
        <taxon>Nepetoideae</taxon>
        <taxon>Mentheae</taxon>
        <taxon>Salviinae</taxon>
        <taxon>Salvia</taxon>
        <taxon>Salvia subgen. Calosphace</taxon>
        <taxon>core Calosphace</taxon>
    </lineage>
</organism>
<dbReference type="Proteomes" id="UP000298416">
    <property type="component" value="Unassembled WGS sequence"/>
</dbReference>
<dbReference type="GO" id="GO:0006950">
    <property type="term" value="P:response to stress"/>
    <property type="evidence" value="ECO:0007669"/>
    <property type="project" value="UniProtKB-ARBA"/>
</dbReference>
<keyword evidence="4" id="KW-0460">Magnesium</keyword>
<dbReference type="Pfam" id="PF00004">
    <property type="entry name" value="AAA"/>
    <property type="match status" value="1"/>
</dbReference>
<dbReference type="InterPro" id="IPR003959">
    <property type="entry name" value="ATPase_AAA_core"/>
</dbReference>
<feature type="domain" description="AAA+ ATPase" evidence="6">
    <location>
        <begin position="129"/>
        <end position="246"/>
    </location>
</feature>
<evidence type="ECO:0000259" key="6">
    <source>
        <dbReference type="SMART" id="SM00382"/>
    </source>
</evidence>
<evidence type="ECO:0000313" key="7">
    <source>
        <dbReference type="EMBL" id="KAG6438022.1"/>
    </source>
</evidence>
<dbReference type="InterPro" id="IPR003593">
    <property type="entry name" value="AAA+_ATPase"/>
</dbReference>
<dbReference type="SMART" id="SM00382">
    <property type="entry name" value="AAA"/>
    <property type="match status" value="1"/>
</dbReference>
<dbReference type="AlphaFoldDB" id="A0A8X8YWV2"/>